<dbReference type="Proteomes" id="UP000001603">
    <property type="component" value="Unassembled WGS sequence"/>
</dbReference>
<dbReference type="HOGENOM" id="CLU_2555312_0_0_6"/>
<dbReference type="EMBL" id="AAOJ01000001">
    <property type="protein sequence ID" value="EAS66064.1"/>
    <property type="molecule type" value="Genomic_DNA"/>
</dbReference>
<proteinExistence type="predicted"/>
<evidence type="ECO:0000256" key="1">
    <source>
        <dbReference type="SAM" id="Phobius"/>
    </source>
</evidence>
<feature type="transmembrane region" description="Helical" evidence="1">
    <location>
        <begin position="26"/>
        <end position="43"/>
    </location>
</feature>
<evidence type="ECO:0000313" key="2">
    <source>
        <dbReference type="EMBL" id="EAS66064.1"/>
    </source>
</evidence>
<dbReference type="AlphaFoldDB" id="Q1ZVJ6"/>
<keyword evidence="1" id="KW-1133">Transmembrane helix</keyword>
<accession>Q1ZVJ6</accession>
<comment type="caution">
    <text evidence="2">The sequence shown here is derived from an EMBL/GenBank/DDBJ whole genome shotgun (WGS) entry which is preliminary data.</text>
</comment>
<name>Q1ZVJ6_PHOAS</name>
<gene>
    <name evidence="2" type="ORF">VAS14_12144</name>
</gene>
<evidence type="ECO:0000313" key="3">
    <source>
        <dbReference type="Proteomes" id="UP000001603"/>
    </source>
</evidence>
<protein>
    <submittedName>
        <fullName evidence="2">Uncharacterized protein</fullName>
    </submittedName>
</protein>
<keyword evidence="1" id="KW-0812">Transmembrane</keyword>
<organism evidence="2 3">
    <name type="scientific">Photobacterium angustum (strain S14 / CCUG 15956)</name>
    <name type="common">Vibrio sp. (strain S14 / CCUG 15956)</name>
    <dbReference type="NCBI Taxonomy" id="314292"/>
    <lineage>
        <taxon>Bacteria</taxon>
        <taxon>Pseudomonadati</taxon>
        <taxon>Pseudomonadota</taxon>
        <taxon>Gammaproteobacteria</taxon>
        <taxon>Vibrionales</taxon>
        <taxon>Vibrionaceae</taxon>
        <taxon>Photobacterium</taxon>
    </lineage>
</organism>
<sequence length="82" mass="9406">MILYQLTSPLGYLFIKGIKAKLKYDLFLPILFTLFTLIFLYFANGFDLIKVVSKDGLINDLTSFIINLPGFLYSSFSCNCYI</sequence>
<keyword evidence="1" id="KW-0472">Membrane</keyword>
<reference evidence="2 3" key="1">
    <citation type="journal article" date="2009" name="Proc. Natl. Acad. Sci. U.S.A.">
        <title>The genomic basis of trophic strategy in marine bacteria.</title>
        <authorList>
            <person name="Lauro F.M."/>
            <person name="McDougald D."/>
            <person name="Thomas T."/>
            <person name="Williams T.J."/>
            <person name="Egan S."/>
            <person name="Rice S."/>
            <person name="DeMaere M.Z."/>
            <person name="Ting L."/>
            <person name="Ertan H."/>
            <person name="Johnson J."/>
            <person name="Ferriera S."/>
            <person name="Lapidus A."/>
            <person name="Anderson I."/>
            <person name="Kyrpides N."/>
            <person name="Munk A.C."/>
            <person name="Detter C."/>
            <person name="Han C.S."/>
            <person name="Brown M.V."/>
            <person name="Robb F.T."/>
            <person name="Kjelleberg S."/>
            <person name="Cavicchioli R."/>
        </authorList>
    </citation>
    <scope>NUCLEOTIDE SEQUENCE [LARGE SCALE GENOMIC DNA]</scope>
    <source>
        <strain evidence="2 3">S14</strain>
    </source>
</reference>